<dbReference type="SMART" id="SM00448">
    <property type="entry name" value="REC"/>
    <property type="match status" value="1"/>
</dbReference>
<dbReference type="OrthoDB" id="9790442at2"/>
<keyword evidence="5" id="KW-0805">Transcription regulation</keyword>
<organism evidence="12 13">
    <name type="scientific">Loigolactobacillus backii</name>
    <dbReference type="NCBI Taxonomy" id="375175"/>
    <lineage>
        <taxon>Bacteria</taxon>
        <taxon>Bacillati</taxon>
        <taxon>Bacillota</taxon>
        <taxon>Bacilli</taxon>
        <taxon>Lactobacillales</taxon>
        <taxon>Lactobacillaceae</taxon>
        <taxon>Loigolactobacillus</taxon>
    </lineage>
</organism>
<dbReference type="FunFam" id="3.40.50.2300:FF:000001">
    <property type="entry name" value="DNA-binding response regulator PhoB"/>
    <property type="match status" value="1"/>
</dbReference>
<dbReference type="PROSITE" id="PS51755">
    <property type="entry name" value="OMPR_PHOB"/>
    <property type="match status" value="1"/>
</dbReference>
<gene>
    <name evidence="12" type="ORF">AYR53_04900</name>
</gene>
<keyword evidence="2" id="KW-0963">Cytoplasm</keyword>
<dbReference type="PROSITE" id="PS50110">
    <property type="entry name" value="RESPONSE_REGULATORY"/>
    <property type="match status" value="1"/>
</dbReference>
<dbReference type="Gene3D" id="3.40.50.2300">
    <property type="match status" value="1"/>
</dbReference>
<proteinExistence type="predicted"/>
<dbReference type="GO" id="GO:0006355">
    <property type="term" value="P:regulation of DNA-templated transcription"/>
    <property type="evidence" value="ECO:0007669"/>
    <property type="project" value="InterPro"/>
</dbReference>
<dbReference type="AlphaFoldDB" id="A0A192H570"/>
<evidence type="ECO:0000256" key="7">
    <source>
        <dbReference type="ARBA" id="ARBA00023125"/>
    </source>
</evidence>
<evidence type="ECO:0000256" key="6">
    <source>
        <dbReference type="ARBA" id="ARBA00023026"/>
    </source>
</evidence>
<dbReference type="PANTHER" id="PTHR48111">
    <property type="entry name" value="REGULATOR OF RPOS"/>
    <property type="match status" value="1"/>
</dbReference>
<evidence type="ECO:0000256" key="5">
    <source>
        <dbReference type="ARBA" id="ARBA00023015"/>
    </source>
</evidence>
<name>A0A192H570_9LACO</name>
<dbReference type="GO" id="GO:0000156">
    <property type="term" value="F:phosphorelay response regulator activity"/>
    <property type="evidence" value="ECO:0007669"/>
    <property type="project" value="TreeGrafter"/>
</dbReference>
<sequence>MQQILIADDNTDLRRLVRNQLAAAGFDTIEASDGQQAVTLAEQYDVVLVILDIMMPKLDGVAACAAIKRAKDLPVIMLTAKSDIFDKQKGFAAGCDDYLTKPFDERELLFRVQALLRRYHNLLANVIEIGKIRLSRQQYSLEVAGEELYLPLKEFELLYQLAARPQQIFPRETLIQHIWGTDYDGSDRTVDVHIKRLRSHLPANSGIEIKTMRGVGYSLEVTV</sequence>
<comment type="function">
    <text evidence="10">Member of the two-component regulatory system HssS/HssR involved in intracellular heme homeostasis and tempering of staphylococcal virulence. Phosphorylated HssR binds to a direct repeat sequence within hrtAB promoter and activates the expression of hrtAB, an efflux pump, in response to extracellular heme, hemin, hemoglobin or blood.</text>
</comment>
<dbReference type="PANTHER" id="PTHR48111:SF49">
    <property type="entry name" value="HEME RESPONSE REGULATOR HSSR"/>
    <property type="match status" value="1"/>
</dbReference>
<evidence type="ECO:0000256" key="10">
    <source>
        <dbReference type="ARBA" id="ARBA00037471"/>
    </source>
</evidence>
<dbReference type="CDD" id="cd17574">
    <property type="entry name" value="REC_OmpR"/>
    <property type="match status" value="1"/>
</dbReference>
<keyword evidence="13" id="KW-1185">Reference proteome</keyword>
<evidence type="ECO:0000256" key="2">
    <source>
        <dbReference type="ARBA" id="ARBA00022490"/>
    </source>
</evidence>
<dbReference type="Pfam" id="PF00486">
    <property type="entry name" value="Trans_reg_C"/>
    <property type="match status" value="1"/>
</dbReference>
<comment type="subcellular location">
    <subcellularLocation>
        <location evidence="1">Cytoplasm</location>
    </subcellularLocation>
</comment>
<dbReference type="RefSeq" id="WP_068225716.1">
    <property type="nucleotide sequence ID" value="NZ_CP014623.1"/>
</dbReference>
<dbReference type="InterPro" id="IPR036388">
    <property type="entry name" value="WH-like_DNA-bd_sf"/>
</dbReference>
<reference evidence="12 13" key="1">
    <citation type="submission" date="2016-03" db="EMBL/GenBank/DDBJ databases">
        <title>Pediococcus and Lactobacillus from brewery environment - whole genome sequencing and assembly.</title>
        <authorList>
            <person name="Behr J."/>
            <person name="Geissler A.J."/>
            <person name="Vogel R.F."/>
        </authorList>
    </citation>
    <scope>NUCLEOTIDE SEQUENCE [LARGE SCALE GENOMIC DNA]</scope>
    <source>
        <strain evidence="12 13">TMW 1.1989</strain>
    </source>
</reference>
<keyword evidence="8" id="KW-0010">Activator</keyword>
<dbReference type="CDD" id="cd00383">
    <property type="entry name" value="trans_reg_C"/>
    <property type="match status" value="1"/>
</dbReference>
<dbReference type="SUPFAM" id="SSF52172">
    <property type="entry name" value="CheY-like"/>
    <property type="match status" value="1"/>
</dbReference>
<dbReference type="Gene3D" id="6.10.250.690">
    <property type="match status" value="1"/>
</dbReference>
<dbReference type="InterPro" id="IPR001867">
    <property type="entry name" value="OmpR/PhoB-type_DNA-bd"/>
</dbReference>
<evidence type="ECO:0000256" key="3">
    <source>
        <dbReference type="ARBA" id="ARBA00022553"/>
    </source>
</evidence>
<dbReference type="SMART" id="SM00862">
    <property type="entry name" value="Trans_reg_C"/>
    <property type="match status" value="1"/>
</dbReference>
<dbReference type="STRING" id="375175.AYR53_04900"/>
<dbReference type="KEGG" id="lbt:AYR52_09100"/>
<dbReference type="InterPro" id="IPR011006">
    <property type="entry name" value="CheY-like_superfamily"/>
</dbReference>
<keyword evidence="9" id="KW-0804">Transcription</keyword>
<dbReference type="InterPro" id="IPR001789">
    <property type="entry name" value="Sig_transdc_resp-reg_receiver"/>
</dbReference>
<evidence type="ECO:0000256" key="9">
    <source>
        <dbReference type="ARBA" id="ARBA00023163"/>
    </source>
</evidence>
<dbReference type="GeneID" id="42981582"/>
<dbReference type="GO" id="GO:0000976">
    <property type="term" value="F:transcription cis-regulatory region binding"/>
    <property type="evidence" value="ECO:0007669"/>
    <property type="project" value="TreeGrafter"/>
</dbReference>
<evidence type="ECO:0000313" key="13">
    <source>
        <dbReference type="Proteomes" id="UP000078582"/>
    </source>
</evidence>
<dbReference type="Gene3D" id="1.10.10.10">
    <property type="entry name" value="Winged helix-like DNA-binding domain superfamily/Winged helix DNA-binding domain"/>
    <property type="match status" value="1"/>
</dbReference>
<keyword evidence="3" id="KW-0597">Phosphoprotein</keyword>
<dbReference type="Proteomes" id="UP000078582">
    <property type="component" value="Chromosome"/>
</dbReference>
<dbReference type="GO" id="GO:0032993">
    <property type="term" value="C:protein-DNA complex"/>
    <property type="evidence" value="ECO:0007669"/>
    <property type="project" value="TreeGrafter"/>
</dbReference>
<evidence type="ECO:0000256" key="8">
    <source>
        <dbReference type="ARBA" id="ARBA00023159"/>
    </source>
</evidence>
<dbReference type="InterPro" id="IPR039420">
    <property type="entry name" value="WalR-like"/>
</dbReference>
<evidence type="ECO:0000256" key="1">
    <source>
        <dbReference type="ARBA" id="ARBA00004496"/>
    </source>
</evidence>
<protein>
    <recommendedName>
        <fullName evidence="11">Heme response regulator HssR</fullName>
    </recommendedName>
</protein>
<evidence type="ECO:0000256" key="4">
    <source>
        <dbReference type="ARBA" id="ARBA00023012"/>
    </source>
</evidence>
<keyword evidence="7 12" id="KW-0238">DNA-binding</keyword>
<keyword evidence="4" id="KW-0902">Two-component regulatory system</keyword>
<accession>A0A192H570</accession>
<evidence type="ECO:0000313" key="12">
    <source>
        <dbReference type="EMBL" id="ANK63530.1"/>
    </source>
</evidence>
<keyword evidence="6" id="KW-0843">Virulence</keyword>
<dbReference type="Pfam" id="PF00072">
    <property type="entry name" value="Response_reg"/>
    <property type="match status" value="1"/>
</dbReference>
<dbReference type="EMBL" id="CP014873">
    <property type="protein sequence ID" value="ANK63530.1"/>
    <property type="molecule type" value="Genomic_DNA"/>
</dbReference>
<dbReference type="GO" id="GO:0005829">
    <property type="term" value="C:cytosol"/>
    <property type="evidence" value="ECO:0007669"/>
    <property type="project" value="TreeGrafter"/>
</dbReference>
<evidence type="ECO:0000256" key="11">
    <source>
        <dbReference type="ARBA" id="ARBA00039976"/>
    </source>
</evidence>